<evidence type="ECO:0000313" key="2">
    <source>
        <dbReference type="Proteomes" id="UP000510645"/>
    </source>
</evidence>
<accession>A0A7D5JUD9</accession>
<organism evidence="1 2">
    <name type="scientific">Flavobacterium phage vB_FspP_elemoA_7-9A</name>
    <dbReference type="NCBI Taxonomy" id="2743781"/>
    <lineage>
        <taxon>Viruses</taxon>
        <taxon>Duplodnaviria</taxon>
        <taxon>Heunggongvirae</taxon>
        <taxon>Uroviricota</taxon>
        <taxon>Caudoviricetes</taxon>
        <taxon>Elemovirus</taxon>
        <taxon>Elemovirus elemoA</taxon>
    </lineage>
</organism>
<keyword evidence="2" id="KW-1185">Reference proteome</keyword>
<sequence>MKLKLNDKVKIHGWVMLKGVEGELKVSKIDDVSYWFTKPRGTKVVCRHIISDVDRCITNSDNINKIEILNN</sequence>
<evidence type="ECO:0000313" key="1">
    <source>
        <dbReference type="EMBL" id="QLF85243.1"/>
    </source>
</evidence>
<dbReference type="EMBL" id="MT497017">
    <property type="protein sequence ID" value="QLF85243.1"/>
    <property type="molecule type" value="Genomic_DNA"/>
</dbReference>
<name>A0A7D5JUD9_9CAUD</name>
<dbReference type="Proteomes" id="UP000510645">
    <property type="component" value="Segment"/>
</dbReference>
<reference evidence="1 2" key="1">
    <citation type="submission" date="2020-05" db="EMBL/GenBank/DDBJ databases">
        <title>Genomics and ecology of novel Flavobacterium phages from the Baltic Sea.</title>
        <authorList>
            <person name="Hoetzinger M."/>
            <person name="Nilsson E."/>
            <person name="Holmfeldt K."/>
        </authorList>
    </citation>
    <scope>NUCLEOTIDE SEQUENCE [LARGE SCALE GENOMIC DNA]</scope>
</reference>
<proteinExistence type="predicted"/>
<gene>
    <name evidence="1" type="ORF">elemo79Aphanotate_49</name>
</gene>
<protein>
    <submittedName>
        <fullName evidence="1">Uncharacterized protein</fullName>
    </submittedName>
</protein>